<dbReference type="Gene3D" id="1.10.10.10">
    <property type="entry name" value="Winged helix-like DNA-binding domain superfamily/Winged helix DNA-binding domain"/>
    <property type="match status" value="1"/>
</dbReference>
<evidence type="ECO:0000259" key="1">
    <source>
        <dbReference type="PROSITE" id="PS50042"/>
    </source>
</evidence>
<dbReference type="GO" id="GO:0005829">
    <property type="term" value="C:cytosol"/>
    <property type="evidence" value="ECO:0007669"/>
    <property type="project" value="TreeGrafter"/>
</dbReference>
<dbReference type="SUPFAM" id="SSF51206">
    <property type="entry name" value="cAMP-binding domain-like"/>
    <property type="match status" value="1"/>
</dbReference>
<dbReference type="SUPFAM" id="SSF46785">
    <property type="entry name" value="Winged helix' DNA-binding domain"/>
    <property type="match status" value="1"/>
</dbReference>
<dbReference type="Gene3D" id="2.60.120.10">
    <property type="entry name" value="Jelly Rolls"/>
    <property type="match status" value="1"/>
</dbReference>
<dbReference type="KEGG" id="pla:Plav_0229"/>
<dbReference type="InterPro" id="IPR018490">
    <property type="entry name" value="cNMP-bd_dom_sf"/>
</dbReference>
<keyword evidence="3" id="KW-1185">Reference proteome</keyword>
<dbReference type="AlphaFoldDB" id="A7HPL9"/>
<proteinExistence type="predicted"/>
<dbReference type="InterPro" id="IPR050397">
    <property type="entry name" value="Env_Response_Regulators"/>
</dbReference>
<dbReference type="CDD" id="cd00038">
    <property type="entry name" value="CAP_ED"/>
    <property type="match status" value="1"/>
</dbReference>
<feature type="domain" description="Cyclic nucleotide-binding" evidence="1">
    <location>
        <begin position="24"/>
        <end position="146"/>
    </location>
</feature>
<accession>A7HPL9</accession>
<reference evidence="2 3" key="1">
    <citation type="journal article" date="2011" name="Stand. Genomic Sci.">
        <title>Complete genome sequence of Parvibaculum lavamentivorans type strain (DS-1(T)).</title>
        <authorList>
            <person name="Schleheck D."/>
            <person name="Weiss M."/>
            <person name="Pitluck S."/>
            <person name="Bruce D."/>
            <person name="Land M.L."/>
            <person name="Han S."/>
            <person name="Saunders E."/>
            <person name="Tapia R."/>
            <person name="Detter C."/>
            <person name="Brettin T."/>
            <person name="Han J."/>
            <person name="Woyke T."/>
            <person name="Goodwin L."/>
            <person name="Pennacchio L."/>
            <person name="Nolan M."/>
            <person name="Cook A.M."/>
            <person name="Kjelleberg S."/>
            <person name="Thomas T."/>
        </authorList>
    </citation>
    <scope>NUCLEOTIDE SEQUENCE [LARGE SCALE GENOMIC DNA]</scope>
    <source>
        <strain evidence="3">DS-1 / DSM 13023 / NCIMB 13966</strain>
    </source>
</reference>
<dbReference type="eggNOG" id="COG0664">
    <property type="taxonomic scope" value="Bacteria"/>
</dbReference>
<sequence length="250" mass="26757">MTGGAMSDRTRAADDAQTLAGITVLAALPPRELALLAVECEWRKVSQNEIVLNLAQGDKLEGVSFVVRGGVRLARSLGPAGRIAYIDVDAGGQFGEMAVFGVGEVDLTVIAREDGLIAQMPEARFVELLSREESVSRALLCQYARLLRAADTGARADNYPGRSAAEGTGAQRVYAELLALAEPQRDAGGEDCLFIARLPRHRELASRVDTTEEVVARAIAELVRLGIATRAYPGLRIGDQAAFKTLCEPH</sequence>
<evidence type="ECO:0000313" key="3">
    <source>
        <dbReference type="Proteomes" id="UP000006377"/>
    </source>
</evidence>
<dbReference type="PROSITE" id="PS50042">
    <property type="entry name" value="CNMP_BINDING_3"/>
    <property type="match status" value="1"/>
</dbReference>
<name>A7HPL9_PARL1</name>
<dbReference type="InterPro" id="IPR014710">
    <property type="entry name" value="RmlC-like_jellyroll"/>
</dbReference>
<gene>
    <name evidence="2" type="ordered locus">Plav_0229</name>
</gene>
<dbReference type="InterPro" id="IPR036390">
    <property type="entry name" value="WH_DNA-bd_sf"/>
</dbReference>
<dbReference type="InterPro" id="IPR036388">
    <property type="entry name" value="WH-like_DNA-bd_sf"/>
</dbReference>
<evidence type="ECO:0000313" key="2">
    <source>
        <dbReference type="EMBL" id="ABS61852.1"/>
    </source>
</evidence>
<dbReference type="EMBL" id="CP000774">
    <property type="protein sequence ID" value="ABS61852.1"/>
    <property type="molecule type" value="Genomic_DNA"/>
</dbReference>
<protein>
    <submittedName>
        <fullName evidence="2">Cyclic nucleotide-binding protein</fullName>
    </submittedName>
</protein>
<dbReference type="Proteomes" id="UP000006377">
    <property type="component" value="Chromosome"/>
</dbReference>
<dbReference type="GO" id="GO:0003700">
    <property type="term" value="F:DNA-binding transcription factor activity"/>
    <property type="evidence" value="ECO:0007669"/>
    <property type="project" value="TreeGrafter"/>
</dbReference>
<dbReference type="InterPro" id="IPR000595">
    <property type="entry name" value="cNMP-bd_dom"/>
</dbReference>
<dbReference type="HOGENOM" id="CLU_1110575_0_0_5"/>
<dbReference type="PANTHER" id="PTHR24567">
    <property type="entry name" value="CRP FAMILY TRANSCRIPTIONAL REGULATORY PROTEIN"/>
    <property type="match status" value="1"/>
</dbReference>
<dbReference type="Pfam" id="PF00027">
    <property type="entry name" value="cNMP_binding"/>
    <property type="match status" value="1"/>
</dbReference>
<organism evidence="2 3">
    <name type="scientific">Parvibaculum lavamentivorans (strain DS-1 / DSM 13023 / NCIMB 13966)</name>
    <dbReference type="NCBI Taxonomy" id="402881"/>
    <lineage>
        <taxon>Bacteria</taxon>
        <taxon>Pseudomonadati</taxon>
        <taxon>Pseudomonadota</taxon>
        <taxon>Alphaproteobacteria</taxon>
        <taxon>Hyphomicrobiales</taxon>
        <taxon>Parvibaculaceae</taxon>
        <taxon>Parvibaculum</taxon>
    </lineage>
</organism>
<dbReference type="RefSeq" id="WP_011995143.1">
    <property type="nucleotide sequence ID" value="NC_009719.1"/>
</dbReference>
<dbReference type="STRING" id="402881.Plav_0229"/>
<dbReference type="PANTHER" id="PTHR24567:SF26">
    <property type="entry name" value="REGULATORY PROTEIN YEIL"/>
    <property type="match status" value="1"/>
</dbReference>
<dbReference type="OrthoDB" id="3182344at2"/>